<accession>E9B6D5</accession>
<evidence type="ECO:0000256" key="4">
    <source>
        <dbReference type="ARBA" id="ARBA00022643"/>
    </source>
</evidence>
<dbReference type="PhylomeDB" id="E9B6D5"/>
<dbReference type="GO" id="GO:0003958">
    <property type="term" value="F:NADPH-hemoprotein reductase activity"/>
    <property type="evidence" value="ECO:0007669"/>
    <property type="project" value="TreeGrafter"/>
</dbReference>
<name>E9B6D5_LEIMU</name>
<dbReference type="SUPFAM" id="SSF63380">
    <property type="entry name" value="Riboflavin synthase domain-like"/>
    <property type="match status" value="1"/>
</dbReference>
<dbReference type="GO" id="GO:0010181">
    <property type="term" value="F:FMN binding"/>
    <property type="evidence" value="ECO:0007669"/>
    <property type="project" value="InterPro"/>
</dbReference>
<dbReference type="FunFam" id="1.20.990.10:FF:000001">
    <property type="entry name" value="NADPH--cytochrome P450 reductase"/>
    <property type="match status" value="1"/>
</dbReference>
<dbReference type="InterPro" id="IPR029039">
    <property type="entry name" value="Flavoprotein-like_sf"/>
</dbReference>
<evidence type="ECO:0000313" key="11">
    <source>
        <dbReference type="Proteomes" id="UP000007259"/>
    </source>
</evidence>
<comment type="cofactor">
    <cofactor evidence="2">
        <name>FAD</name>
        <dbReference type="ChEBI" id="CHEBI:57692"/>
    </cofactor>
</comment>
<evidence type="ECO:0000256" key="6">
    <source>
        <dbReference type="ARBA" id="ARBA00022857"/>
    </source>
</evidence>
<protein>
    <submittedName>
        <fullName evidence="10">Cytochrome P450 reductase</fullName>
    </submittedName>
</protein>
<dbReference type="PRINTS" id="PR00369">
    <property type="entry name" value="FLAVODOXIN"/>
</dbReference>
<dbReference type="AlphaFoldDB" id="E9B6D5"/>
<dbReference type="Gene3D" id="1.20.990.10">
    <property type="entry name" value="NADPH-cytochrome p450 Reductase, Chain A, domain 3"/>
    <property type="match status" value="1"/>
</dbReference>
<keyword evidence="6" id="KW-0521">NADP</keyword>
<evidence type="ECO:0000259" key="8">
    <source>
        <dbReference type="PROSITE" id="PS50902"/>
    </source>
</evidence>
<evidence type="ECO:0000256" key="7">
    <source>
        <dbReference type="ARBA" id="ARBA00023002"/>
    </source>
</evidence>
<dbReference type="InterPro" id="IPR017938">
    <property type="entry name" value="Riboflavin_synthase-like_b-brl"/>
</dbReference>
<keyword evidence="3" id="KW-0285">Flavoprotein</keyword>
<dbReference type="EMBL" id="FR799587">
    <property type="protein sequence ID" value="CBZ30807.1"/>
    <property type="molecule type" value="Genomic_DNA"/>
</dbReference>
<dbReference type="Proteomes" id="UP000007259">
    <property type="component" value="Chromosome 34"/>
</dbReference>
<proteinExistence type="predicted"/>
<dbReference type="GO" id="GO:0050660">
    <property type="term" value="F:flavin adenine dinucleotide binding"/>
    <property type="evidence" value="ECO:0007669"/>
    <property type="project" value="TreeGrafter"/>
</dbReference>
<comment type="cofactor">
    <cofactor evidence="1">
        <name>FMN</name>
        <dbReference type="ChEBI" id="CHEBI:58210"/>
    </cofactor>
</comment>
<reference evidence="10 11" key="1">
    <citation type="journal article" date="2011" name="Genome Res.">
        <title>Chromosome and gene copy number variation allow major structural change between species and strains of Leishmania.</title>
        <authorList>
            <person name="Rogers M.B."/>
            <person name="Hilley J.D."/>
            <person name="Dickens N.J."/>
            <person name="Wilkes J."/>
            <person name="Bates P.A."/>
            <person name="Depledge D.P."/>
            <person name="Harris D."/>
            <person name="Her Y."/>
            <person name="Herzyk P."/>
            <person name="Imamura H."/>
            <person name="Otto T.D."/>
            <person name="Sanders M."/>
            <person name="Seeger K."/>
            <person name="Dujardin J.C."/>
            <person name="Berriman M."/>
            <person name="Smith D.F."/>
            <person name="Hertz-Fowler C."/>
            <person name="Mottram J.C."/>
        </authorList>
    </citation>
    <scope>NUCLEOTIDE SEQUENCE [LARGE SCALE GENOMIC DNA]</scope>
    <source>
        <strain evidence="10 11">MHOM/GT/2001/U1103</strain>
    </source>
</reference>
<feature type="domain" description="FAD-binding FR-type" evidence="9">
    <location>
        <begin position="394"/>
        <end position="637"/>
    </location>
</feature>
<dbReference type="InterPro" id="IPR039261">
    <property type="entry name" value="FNR_nucleotide-bd"/>
</dbReference>
<keyword evidence="4" id="KW-0288">FMN</keyword>
<evidence type="ECO:0000259" key="9">
    <source>
        <dbReference type="PROSITE" id="PS51384"/>
    </source>
</evidence>
<dbReference type="InterPro" id="IPR001709">
    <property type="entry name" value="Flavoprot_Pyr_Nucl_cyt_Rdtase"/>
</dbReference>
<dbReference type="Gene3D" id="3.40.50.360">
    <property type="match status" value="1"/>
</dbReference>
<dbReference type="PRINTS" id="PR00371">
    <property type="entry name" value="FPNCR"/>
</dbReference>
<dbReference type="Pfam" id="PF00258">
    <property type="entry name" value="Flavodoxin_1"/>
    <property type="match status" value="1"/>
</dbReference>
<dbReference type="KEGG" id="lmi:LMXM_34_2560"/>
<dbReference type="PROSITE" id="PS51384">
    <property type="entry name" value="FAD_FR"/>
    <property type="match status" value="1"/>
</dbReference>
<dbReference type="GeneID" id="13450968"/>
<dbReference type="PROSITE" id="PS50902">
    <property type="entry name" value="FLAVODOXIN_LIKE"/>
    <property type="match status" value="1"/>
</dbReference>
<dbReference type="VEuPathDB" id="TriTrypDB:LmxM.34.2560"/>
<keyword evidence="7" id="KW-0560">Oxidoreductase</keyword>
<dbReference type="InterPro" id="IPR023173">
    <property type="entry name" value="NADPH_Cyt_P450_Rdtase_alpha"/>
</dbReference>
<dbReference type="SUPFAM" id="SSF52343">
    <property type="entry name" value="Ferredoxin reductase-like, C-terminal NADP-linked domain"/>
    <property type="match status" value="1"/>
</dbReference>
<dbReference type="RefSeq" id="XP_003879252.1">
    <property type="nucleotide sequence ID" value="XM_003879203.1"/>
</dbReference>
<dbReference type="InterPro" id="IPR001094">
    <property type="entry name" value="Flavdoxin-like"/>
</dbReference>
<evidence type="ECO:0000256" key="3">
    <source>
        <dbReference type="ARBA" id="ARBA00022630"/>
    </source>
</evidence>
<dbReference type="InterPro" id="IPR003097">
    <property type="entry name" value="CysJ-like_FAD-binding"/>
</dbReference>
<dbReference type="PANTHER" id="PTHR19384">
    <property type="entry name" value="NITRIC OXIDE SYNTHASE-RELATED"/>
    <property type="match status" value="1"/>
</dbReference>
<dbReference type="GO" id="GO:0005829">
    <property type="term" value="C:cytosol"/>
    <property type="evidence" value="ECO:0007669"/>
    <property type="project" value="TreeGrafter"/>
</dbReference>
<dbReference type="OrthoDB" id="1856718at2759"/>
<dbReference type="SUPFAM" id="SSF52218">
    <property type="entry name" value="Flavoproteins"/>
    <property type="match status" value="1"/>
</dbReference>
<evidence type="ECO:0000256" key="2">
    <source>
        <dbReference type="ARBA" id="ARBA00001974"/>
    </source>
</evidence>
<dbReference type="Pfam" id="PF00667">
    <property type="entry name" value="FAD_binding_1"/>
    <property type="match status" value="1"/>
</dbReference>
<organism evidence="10 11">
    <name type="scientific">Leishmania mexicana (strain MHOM/GT/2001/U1103)</name>
    <dbReference type="NCBI Taxonomy" id="929439"/>
    <lineage>
        <taxon>Eukaryota</taxon>
        <taxon>Discoba</taxon>
        <taxon>Euglenozoa</taxon>
        <taxon>Kinetoplastea</taxon>
        <taxon>Metakinetoplastina</taxon>
        <taxon>Trypanosomatida</taxon>
        <taxon>Trypanosomatidae</taxon>
        <taxon>Leishmaniinae</taxon>
        <taxon>Leishmania</taxon>
    </lineage>
</organism>
<dbReference type="Gene3D" id="3.40.50.80">
    <property type="entry name" value="Nucleotide-binding domain of ferredoxin-NADP reductase (FNR) module"/>
    <property type="match status" value="1"/>
</dbReference>
<keyword evidence="5" id="KW-0274">FAD</keyword>
<evidence type="ECO:0000256" key="5">
    <source>
        <dbReference type="ARBA" id="ARBA00022827"/>
    </source>
</evidence>
<dbReference type="Gene3D" id="2.40.30.10">
    <property type="entry name" value="Translation factors"/>
    <property type="match status" value="1"/>
</dbReference>
<keyword evidence="11" id="KW-1185">Reference proteome</keyword>
<evidence type="ECO:0000313" key="10">
    <source>
        <dbReference type="EMBL" id="CBZ30807.1"/>
    </source>
</evidence>
<sequence>MAQKRYVALAGALVLGATSAVLLMRQWKVQRERREFAERYAKQIKAAREAHAQSLNGGSASQDSADISDADFDDEAATVKVIYGSESGNAEGLAKGFVMTLRDRGVQAALIDPSRWAYMEDYLYHNKRNVPLFHPINGASTNTSAAGKESRKTSEEANRSRPPLVYIFIVATAGEGEPTGNFMALFQEMQSAVRRATTAKAPAPSSAVTTGAAPSSATEAAPFKNIYYAVFGLGDSSYKYYCRSATDTNTLLKKGGGINVHRVGFGDARYGMQEDVFDEWQEKVMLALEEKCGLEMTTGTRAPPKPELQFRFLSSTAATTAATTSTVPQAGPCGAAEGTAAPSATVITDNADPNRSVLLRTATPSSTVAAESTSAPPISLPFPPPPVLLEPSLMNPTRIRLVTKTQLSSPRDSDGSSVYRFCFETDGTGISYQAGDHLGIFPTNPPEMVARCAKALSIPAGELETPVELCEIVPSRGILRNVLPARVPLRVVLQRYVDLCGRPKKSTLRILAKYCMDPVQQEAFLELLRLPAEKEAEEAAAAGSCAAWKPKKLRTVVDYLEKFPSCCCIPLGHFIEVMPRTQPRYYSIASDRMSHGTKVEIIVRVLADGLASSYLAHRVEEGDEVFAYVRITTFHLPQRIGEKRPVLMIGPGTGAAAMVGFCYRKEALMRKQPAALYGPTVFLFGAQRRTTEYFVEEEVQRWAMAPTEMRQWDADHPISHAGVAARRSKAHSSEPLPTSVITTVDCAFSRDQEEKRYVTSLIDKHKDLIYEMLTSTAGGGCLVFLSGEASAMAKDVDRALVALLQDRGGMTRLAALEFLRRMESDHRYLKDVY</sequence>
<dbReference type="InterPro" id="IPR017927">
    <property type="entry name" value="FAD-bd_FR_type"/>
</dbReference>
<evidence type="ECO:0000256" key="1">
    <source>
        <dbReference type="ARBA" id="ARBA00001917"/>
    </source>
</evidence>
<dbReference type="InterPro" id="IPR008254">
    <property type="entry name" value="Flavodoxin/NO_synth"/>
</dbReference>
<gene>
    <name evidence="10" type="ORF">LMXM_34_2560</name>
</gene>
<dbReference type="PANTHER" id="PTHR19384:SF125">
    <property type="entry name" value="P450 REDUCTASE, PUTATIVE-RELATED"/>
    <property type="match status" value="1"/>
</dbReference>
<feature type="domain" description="Flavodoxin-like" evidence="8">
    <location>
        <begin position="79"/>
        <end position="285"/>
    </location>
</feature>
<dbReference type="OMA" id="MEDYLYH"/>